<comment type="caution">
    <text evidence="2">The sequence shown here is derived from an EMBL/GenBank/DDBJ whole genome shotgun (WGS) entry which is preliminary data.</text>
</comment>
<dbReference type="EMBL" id="SJPH01000001">
    <property type="protein sequence ID" value="TWT48995.1"/>
    <property type="molecule type" value="Genomic_DNA"/>
</dbReference>
<evidence type="ECO:0000313" key="2">
    <source>
        <dbReference type="EMBL" id="TWT48995.1"/>
    </source>
</evidence>
<dbReference type="Gene3D" id="1.10.1330.10">
    <property type="entry name" value="Dockerin domain"/>
    <property type="match status" value="1"/>
</dbReference>
<keyword evidence="1" id="KW-0732">Signal</keyword>
<dbReference type="InterPro" id="IPR036439">
    <property type="entry name" value="Dockerin_dom_sf"/>
</dbReference>
<dbReference type="GO" id="GO:0000272">
    <property type="term" value="P:polysaccharide catabolic process"/>
    <property type="evidence" value="ECO:0007669"/>
    <property type="project" value="InterPro"/>
</dbReference>
<sequence precursor="true">MSRRQCVLATLCVLLTWPAAAFAQLYPVAIGQNFTGSTFLVDSNFRTPDTMGAAGVDHFVELINGRFSVYRKSDGVRVQTSTLNQFWNNAGQTPTGGSGAFDPRVVYDPHARRWYAVAVDNGGGANNFLFAVSNSSDPTQPWTGFKIDSDADDSNWADFPMIGYNPEAVFLSANMSPLTAPQTRMSFLVLPKFGLLQSTPSIVGLQQLQDVPRPSGTNALSPQLAVDASNLLALNTSLPVLMHDFGTGELYRAEVVSPGAPSVTNVGVVGVPGLAAPPTVDQPGPKQNIEANDGRFSANTVLHNGQLYGVQSVDNGGLASVRYVRVDAATNAVLESQIIVDPASRSLTFPSIAVNEFGDVVIGVTGTSATEFASSYAMVGRTVGGLTTFDQPMLLRAGVDDYLRLDSLNRNRWGDYSSTTVDPADPSIFWTSQEYVSSVDRWSTQISELIVPLPNEARWNDAAGGLFDDPLRWQTASGGAPQPSEHLVFSRATDLSGVTNGVFFPPQPTGAYAYQSLSARQGDVELDLAGNQLDLALDVAVGPYYGQPMLTIANGSVSSVAGAIAPRPTSEGRLVLDNAHWTVDTVTVGSAPTPSAGCCLPGATGGVGTLAMVNNARLDVGGTLQVWGQATVDLTDGVLSAQTIEQFAPPTPGGFGFGLNFTGGTLQVDTFDGELINSGGTLAPGGNTIGTTDVTLGYTQLAGGVLAIDIGGTAGGQYDELNVAGTADFNGSLDIASLGGFPPSLSDTFAIVRAGFIPVVGFANLLTNTVFPTISTRLDWRLFYEPTALTLAVVPALAGDYNADGVVDAADYTVWRDTQGQAGLGLPADSNFDGVVDLIDYFAWRSNYGQVAPGPVSEAAASRAVPEPNTAVLLLIAAVGRSLRRRLGRPPRGHAERRCV</sequence>
<gene>
    <name evidence="2" type="ORF">Pla111_07730</name>
</gene>
<dbReference type="RefSeq" id="WP_146571483.1">
    <property type="nucleotide sequence ID" value="NZ_SJPH01000001.1"/>
</dbReference>
<dbReference type="SUPFAM" id="SSF63446">
    <property type="entry name" value="Type I dockerin domain"/>
    <property type="match status" value="1"/>
</dbReference>
<reference evidence="2 3" key="1">
    <citation type="submission" date="2019-02" db="EMBL/GenBank/DDBJ databases">
        <title>Deep-cultivation of Planctomycetes and their phenomic and genomic characterization uncovers novel biology.</title>
        <authorList>
            <person name="Wiegand S."/>
            <person name="Jogler M."/>
            <person name="Boedeker C."/>
            <person name="Pinto D."/>
            <person name="Vollmers J."/>
            <person name="Rivas-Marin E."/>
            <person name="Kohn T."/>
            <person name="Peeters S.H."/>
            <person name="Heuer A."/>
            <person name="Rast P."/>
            <person name="Oberbeckmann S."/>
            <person name="Bunk B."/>
            <person name="Jeske O."/>
            <person name="Meyerdierks A."/>
            <person name="Storesund J.E."/>
            <person name="Kallscheuer N."/>
            <person name="Luecker S."/>
            <person name="Lage O.M."/>
            <person name="Pohl T."/>
            <person name="Merkel B.J."/>
            <person name="Hornburger P."/>
            <person name="Mueller R.-W."/>
            <person name="Bruemmer F."/>
            <person name="Labrenz M."/>
            <person name="Spormann A.M."/>
            <person name="Op Den Camp H."/>
            <person name="Overmann J."/>
            <person name="Amann R."/>
            <person name="Jetten M.S.M."/>
            <person name="Mascher T."/>
            <person name="Medema M.H."/>
            <person name="Devos D.P."/>
            <person name="Kaster A.-K."/>
            <person name="Ovreas L."/>
            <person name="Rohde M."/>
            <person name="Galperin M.Y."/>
            <person name="Jogler C."/>
        </authorList>
    </citation>
    <scope>NUCLEOTIDE SEQUENCE [LARGE SCALE GENOMIC DNA]</scope>
    <source>
        <strain evidence="2 3">Pla111</strain>
    </source>
</reference>
<dbReference type="Proteomes" id="UP000318995">
    <property type="component" value="Unassembled WGS sequence"/>
</dbReference>
<dbReference type="OrthoDB" id="264225at2"/>
<dbReference type="AlphaFoldDB" id="A0A5C5WFX3"/>
<feature type="chain" id="PRO_5022805761" evidence="1">
    <location>
        <begin position="24"/>
        <end position="900"/>
    </location>
</feature>
<organism evidence="2 3">
    <name type="scientific">Botrimarina hoheduenensis</name>
    <dbReference type="NCBI Taxonomy" id="2528000"/>
    <lineage>
        <taxon>Bacteria</taxon>
        <taxon>Pseudomonadati</taxon>
        <taxon>Planctomycetota</taxon>
        <taxon>Planctomycetia</taxon>
        <taxon>Pirellulales</taxon>
        <taxon>Lacipirellulaceae</taxon>
        <taxon>Botrimarina</taxon>
    </lineage>
</organism>
<keyword evidence="3" id="KW-1185">Reference proteome</keyword>
<feature type="signal peptide" evidence="1">
    <location>
        <begin position="1"/>
        <end position="23"/>
    </location>
</feature>
<proteinExistence type="predicted"/>
<protein>
    <submittedName>
        <fullName evidence="2">Uncharacterized protein</fullName>
    </submittedName>
</protein>
<evidence type="ECO:0000313" key="3">
    <source>
        <dbReference type="Proteomes" id="UP000318995"/>
    </source>
</evidence>
<name>A0A5C5WFX3_9BACT</name>
<accession>A0A5C5WFX3</accession>
<evidence type="ECO:0000256" key="1">
    <source>
        <dbReference type="SAM" id="SignalP"/>
    </source>
</evidence>